<dbReference type="Proteomes" id="UP000228627">
    <property type="component" value="Unassembled WGS sequence"/>
</dbReference>
<dbReference type="InterPro" id="IPR027434">
    <property type="entry name" value="Homing_endonucl"/>
</dbReference>
<dbReference type="GO" id="GO:0004519">
    <property type="term" value="F:endonuclease activity"/>
    <property type="evidence" value="ECO:0007669"/>
    <property type="project" value="InterPro"/>
</dbReference>
<dbReference type="Gene3D" id="3.10.28.10">
    <property type="entry name" value="Homing endonucleases"/>
    <property type="match status" value="1"/>
</dbReference>
<evidence type="ECO:0000259" key="1">
    <source>
        <dbReference type="Pfam" id="PF00961"/>
    </source>
</evidence>
<feature type="domain" description="Homing endonuclease LAGLIDADG" evidence="1">
    <location>
        <begin position="27"/>
        <end position="131"/>
    </location>
</feature>
<dbReference type="InterPro" id="IPR051289">
    <property type="entry name" value="LAGLIDADG_Endonuclease"/>
</dbReference>
<sequence>MYNRSENGMSADNQQVSNMRSISNEYLTGFVEGEGCFYVGFSRRKDLPLGWQIITEFHLSQNPGGKNILKAFSEKLSCGYLKLNHPGSQKDKTWVLIIKNRQDLIQKLIPFFGKYRLQTTKYEDYQIFKKTLKIIAQNQHLSKEGFRKIVDLVFSTQRETNKRYTKENILRSSETIRRKPTLRRAKI</sequence>
<dbReference type="PANTHER" id="PTHR36181:SF2">
    <property type="entry name" value="INTRON-ENCODED ENDONUCLEASE AI3-RELATED"/>
    <property type="match status" value="1"/>
</dbReference>
<reference evidence="3" key="1">
    <citation type="submission" date="2017-09" db="EMBL/GenBank/DDBJ databases">
        <title>Depth-based differentiation of microbial function through sediment-hosted aquifers and enrichment of novel symbionts in the deep terrestrial subsurface.</title>
        <authorList>
            <person name="Probst A.J."/>
            <person name="Ladd B."/>
            <person name="Jarett J.K."/>
            <person name="Geller-Mcgrath D.E."/>
            <person name="Sieber C.M.K."/>
            <person name="Emerson J.B."/>
            <person name="Anantharaman K."/>
            <person name="Thomas B.C."/>
            <person name="Malmstrom R."/>
            <person name="Stieglmeier M."/>
            <person name="Klingl A."/>
            <person name="Woyke T."/>
            <person name="Ryan C.M."/>
            <person name="Banfield J.F."/>
        </authorList>
    </citation>
    <scope>NUCLEOTIDE SEQUENCE [LARGE SCALE GENOMIC DNA]</scope>
</reference>
<protein>
    <recommendedName>
        <fullName evidence="1">Homing endonuclease LAGLIDADG domain-containing protein</fullName>
    </recommendedName>
</protein>
<dbReference type="AlphaFoldDB" id="A0A2M7W7C6"/>
<dbReference type="Pfam" id="PF00961">
    <property type="entry name" value="LAGLIDADG_1"/>
    <property type="match status" value="1"/>
</dbReference>
<dbReference type="PANTHER" id="PTHR36181">
    <property type="entry name" value="INTRON-ENCODED ENDONUCLEASE AI3-RELATED"/>
    <property type="match status" value="1"/>
</dbReference>
<dbReference type="EMBL" id="PFQG01000028">
    <property type="protein sequence ID" value="PJA23277.1"/>
    <property type="molecule type" value="Genomic_DNA"/>
</dbReference>
<proteinExistence type="predicted"/>
<gene>
    <name evidence="2" type="ORF">COX59_00705</name>
</gene>
<evidence type="ECO:0000313" key="2">
    <source>
        <dbReference type="EMBL" id="PJA23277.1"/>
    </source>
</evidence>
<evidence type="ECO:0000313" key="3">
    <source>
        <dbReference type="Proteomes" id="UP000228627"/>
    </source>
</evidence>
<dbReference type="SUPFAM" id="SSF55608">
    <property type="entry name" value="Homing endonucleases"/>
    <property type="match status" value="1"/>
</dbReference>
<name>A0A2M7W7C6_9BACT</name>
<dbReference type="InterPro" id="IPR004860">
    <property type="entry name" value="LAGLIDADG_dom"/>
</dbReference>
<organism evidence="2 3">
    <name type="scientific">Candidatus Beckwithbacteria bacterium CG_4_10_14_0_2_um_filter_47_25</name>
    <dbReference type="NCBI Taxonomy" id="1974493"/>
    <lineage>
        <taxon>Bacteria</taxon>
        <taxon>Candidatus Beckwithiibacteriota</taxon>
    </lineage>
</organism>
<accession>A0A2M7W7C6</accession>
<comment type="caution">
    <text evidence="2">The sequence shown here is derived from an EMBL/GenBank/DDBJ whole genome shotgun (WGS) entry which is preliminary data.</text>
</comment>